<dbReference type="PRINTS" id="PR00364">
    <property type="entry name" value="DISEASERSIST"/>
</dbReference>
<gene>
    <name evidence="2" type="primary">fxsT</name>
    <name evidence="2" type="ORF">ACFOWZ_27985</name>
</gene>
<dbReference type="PANTHER" id="PTHR35205">
    <property type="entry name" value="NB-ARC AND TPR DOMAIN PROTEIN"/>
    <property type="match status" value="1"/>
</dbReference>
<feature type="domain" description="TIR" evidence="1">
    <location>
        <begin position="7"/>
        <end position="144"/>
    </location>
</feature>
<dbReference type="Pfam" id="PF13271">
    <property type="entry name" value="DUF4062"/>
    <property type="match status" value="1"/>
</dbReference>
<keyword evidence="3" id="KW-1185">Reference proteome</keyword>
<evidence type="ECO:0000313" key="3">
    <source>
        <dbReference type="Proteomes" id="UP001595690"/>
    </source>
</evidence>
<dbReference type="Pfam" id="PF00931">
    <property type="entry name" value="NB-ARC"/>
    <property type="match status" value="1"/>
</dbReference>
<dbReference type="EMBL" id="JBHRZI010000023">
    <property type="protein sequence ID" value="MFC3895337.1"/>
    <property type="molecule type" value="Genomic_DNA"/>
</dbReference>
<name>A0ABV8C021_9PSEU</name>
<dbReference type="Proteomes" id="UP001595690">
    <property type="component" value="Unassembled WGS sequence"/>
</dbReference>
<dbReference type="Gene3D" id="3.40.50.300">
    <property type="entry name" value="P-loop containing nucleotide triphosphate hydrolases"/>
    <property type="match status" value="1"/>
</dbReference>
<dbReference type="InterPro" id="IPR027417">
    <property type="entry name" value="P-loop_NTPase"/>
</dbReference>
<reference evidence="3" key="1">
    <citation type="journal article" date="2019" name="Int. J. Syst. Evol. Microbiol.">
        <title>The Global Catalogue of Microorganisms (GCM) 10K type strain sequencing project: providing services to taxonomists for standard genome sequencing and annotation.</title>
        <authorList>
            <consortium name="The Broad Institute Genomics Platform"/>
            <consortium name="The Broad Institute Genome Sequencing Center for Infectious Disease"/>
            <person name="Wu L."/>
            <person name="Ma J."/>
        </authorList>
    </citation>
    <scope>NUCLEOTIDE SEQUENCE [LARGE SCALE GENOMIC DNA]</scope>
    <source>
        <strain evidence="3">CGMCC 4.7405</strain>
    </source>
</reference>
<dbReference type="SMART" id="SM00255">
    <property type="entry name" value="TIR"/>
    <property type="match status" value="1"/>
</dbReference>
<accession>A0ABV8C021</accession>
<dbReference type="PANTHER" id="PTHR35205:SF1">
    <property type="entry name" value="ZU5 DOMAIN-CONTAINING PROTEIN"/>
    <property type="match status" value="1"/>
</dbReference>
<dbReference type="Gene3D" id="3.40.50.10140">
    <property type="entry name" value="Toll/interleukin-1 receptor homology (TIR) domain"/>
    <property type="match status" value="1"/>
</dbReference>
<proteinExistence type="predicted"/>
<dbReference type="RefSeq" id="WP_382376884.1">
    <property type="nucleotide sequence ID" value="NZ_JBHRZI010000023.1"/>
</dbReference>
<evidence type="ECO:0000313" key="2">
    <source>
        <dbReference type="EMBL" id="MFC3895337.1"/>
    </source>
</evidence>
<dbReference type="InterPro" id="IPR025139">
    <property type="entry name" value="DUF4062"/>
</dbReference>
<comment type="caution">
    <text evidence="2">The sequence shown here is derived from an EMBL/GenBank/DDBJ whole genome shotgun (WGS) entry which is preliminary data.</text>
</comment>
<dbReference type="InterPro" id="IPR000157">
    <property type="entry name" value="TIR_dom"/>
</dbReference>
<dbReference type="InterPro" id="IPR035897">
    <property type="entry name" value="Toll_tir_struct_dom_sf"/>
</dbReference>
<dbReference type="NCBIfam" id="NF040586">
    <property type="entry name" value="FxSxx_TPR"/>
    <property type="match status" value="1"/>
</dbReference>
<organism evidence="2 3">
    <name type="scientific">Lentzea rhizosphaerae</name>
    <dbReference type="NCBI Taxonomy" id="2041025"/>
    <lineage>
        <taxon>Bacteria</taxon>
        <taxon>Bacillati</taxon>
        <taxon>Actinomycetota</taxon>
        <taxon>Actinomycetes</taxon>
        <taxon>Pseudonocardiales</taxon>
        <taxon>Pseudonocardiaceae</taxon>
        <taxon>Lentzea</taxon>
    </lineage>
</organism>
<dbReference type="SUPFAM" id="SSF52540">
    <property type="entry name" value="P-loop containing nucleoside triphosphate hydrolases"/>
    <property type="match status" value="1"/>
</dbReference>
<dbReference type="InterPro" id="IPR002182">
    <property type="entry name" value="NB-ARC"/>
</dbReference>
<dbReference type="Pfam" id="PF13676">
    <property type="entry name" value="TIR_2"/>
    <property type="match status" value="1"/>
</dbReference>
<sequence>MPEPEYEFDLALSFAGEDRPYVEEVARLLTDAGLRIFYDVQETAELWGRELTEYLDEIYRRRSRFVVIFASAFYAQSSWTSFERRSVLARSFSTSSQFVLPIRLDDTEIPGWPPSIGYLDGRTLTPRQVAQLLIQKVVGDDQEPEASPTPPPRLPSPPWKVFLSHTSELRAWPARKSFIDAAESAIKRAGHAPRDMAYFTAHDQPPAQVCAEAVADCNVYVLVAGFRYGSPVVDRPEVSYTELEFETAGNSSIERLVFLLGEGTEGTVQTLTDLEHGKRQLAFRERLGRSGLTCVTIENPDELETQILQALTVLATTAQQTGHRRAASNIPAGSRTFVGRADLLNRMSLSLPAGRSAVLALHGMGGVGKSTVAVEYAHRNITDYDTVWRVPADDPVVITDRLAELAHALQFAEPDVGGRVAVARLFGQLRRLDRWLIIFDNATNPEALAEFLPRGPGHVVITSRNPNWDSLGSTIEVSELTRDEAVQLLRRPKSSLSTRDAGRIAEAVGDLPLALEQAAVALNGYGLIADTYLTLLRDPARNVLGTELAGHRGSVAASFKVTFDQLSRRSPAAMQLATLIAWLAPEPVPLDLFTRNSYTLPLPLASAAGDQFLFAALLAQLREQSLVQIRQETLQMHQILAVLLRANDFFPPTDDHSYGWRGVAVLLLRSALTSNPDGEPGWPLWRQLLPHVLAVAEATASLPGLAPEAAWLTASADAYLRSSDA</sequence>
<protein>
    <submittedName>
        <fullName evidence="2">FxSxx-COOH system tetratricopeptide repeat protein</fullName>
    </submittedName>
</protein>
<evidence type="ECO:0000259" key="1">
    <source>
        <dbReference type="SMART" id="SM00255"/>
    </source>
</evidence>
<dbReference type="SUPFAM" id="SSF52200">
    <property type="entry name" value="Toll/Interleukin receptor TIR domain"/>
    <property type="match status" value="1"/>
</dbReference>